<name>A0A395RG37_FUSSP</name>
<evidence type="ECO:0000256" key="1">
    <source>
        <dbReference type="SAM" id="SignalP"/>
    </source>
</evidence>
<accession>A0A395RG37</accession>
<evidence type="ECO:0000313" key="3">
    <source>
        <dbReference type="Proteomes" id="UP000266152"/>
    </source>
</evidence>
<organism evidence="2 3">
    <name type="scientific">Fusarium sporotrichioides</name>
    <dbReference type="NCBI Taxonomy" id="5514"/>
    <lineage>
        <taxon>Eukaryota</taxon>
        <taxon>Fungi</taxon>
        <taxon>Dikarya</taxon>
        <taxon>Ascomycota</taxon>
        <taxon>Pezizomycotina</taxon>
        <taxon>Sordariomycetes</taxon>
        <taxon>Hypocreomycetidae</taxon>
        <taxon>Hypocreales</taxon>
        <taxon>Nectriaceae</taxon>
        <taxon>Fusarium</taxon>
    </lineage>
</organism>
<protein>
    <submittedName>
        <fullName evidence="2">Uncharacterized protein</fullName>
    </submittedName>
</protein>
<feature type="chain" id="PRO_5017213818" evidence="1">
    <location>
        <begin position="17"/>
        <end position="183"/>
    </location>
</feature>
<proteinExistence type="predicted"/>
<keyword evidence="3" id="KW-1185">Reference proteome</keyword>
<reference evidence="2 3" key="1">
    <citation type="journal article" date="2018" name="PLoS Pathog.">
        <title>Evolution of structural diversity of trichothecenes, a family of toxins produced by plant pathogenic and entomopathogenic fungi.</title>
        <authorList>
            <person name="Proctor R.H."/>
            <person name="McCormick S.P."/>
            <person name="Kim H.S."/>
            <person name="Cardoza R.E."/>
            <person name="Stanley A.M."/>
            <person name="Lindo L."/>
            <person name="Kelly A."/>
            <person name="Brown D.W."/>
            <person name="Lee T."/>
            <person name="Vaughan M.M."/>
            <person name="Alexander N.J."/>
            <person name="Busman M."/>
            <person name="Gutierrez S."/>
        </authorList>
    </citation>
    <scope>NUCLEOTIDE SEQUENCE [LARGE SCALE GENOMIC DNA]</scope>
    <source>
        <strain evidence="2 3">NRRL 3299</strain>
    </source>
</reference>
<sequence length="183" mass="19600">MHFFGLLLTLTATASAIDIRGWTSDGCRGSFRACTGIDPRLCCIFSETSSSGRYSISVNAIPTSWRIGAEARTGGACRYIGTSASPASGRKDICMRYTNRGDRTGGYYYFPTLKRAADNSCPIEQPADGKCEASVKPNALGLEDGTMYDITGLTEEKIQELEEIAIAGATADAVPIEFKILSV</sequence>
<feature type="signal peptide" evidence="1">
    <location>
        <begin position="1"/>
        <end position="16"/>
    </location>
</feature>
<evidence type="ECO:0000313" key="2">
    <source>
        <dbReference type="EMBL" id="RGP58759.1"/>
    </source>
</evidence>
<keyword evidence="1" id="KW-0732">Signal</keyword>
<comment type="caution">
    <text evidence="2">The sequence shown here is derived from an EMBL/GenBank/DDBJ whole genome shotgun (WGS) entry which is preliminary data.</text>
</comment>
<gene>
    <name evidence="2" type="ORF">FSPOR_11809</name>
</gene>
<dbReference type="EMBL" id="PXOF01000273">
    <property type="protein sequence ID" value="RGP58759.1"/>
    <property type="molecule type" value="Genomic_DNA"/>
</dbReference>
<dbReference type="Proteomes" id="UP000266152">
    <property type="component" value="Unassembled WGS sequence"/>
</dbReference>
<dbReference type="AlphaFoldDB" id="A0A395RG37"/>